<dbReference type="Proteomes" id="UP000468650">
    <property type="component" value="Unassembled WGS sequence"/>
</dbReference>
<dbReference type="GO" id="GO:0006643">
    <property type="term" value="P:membrane lipid metabolic process"/>
    <property type="evidence" value="ECO:0007669"/>
    <property type="project" value="TreeGrafter"/>
</dbReference>
<feature type="transmembrane region" description="Helical" evidence="7">
    <location>
        <begin position="6"/>
        <end position="26"/>
    </location>
</feature>
<accession>A0A6N6RMA2</accession>
<dbReference type="InterPro" id="IPR051689">
    <property type="entry name" value="Sterol_desaturase/TMEM195"/>
</dbReference>
<dbReference type="GO" id="GO:0012505">
    <property type="term" value="C:endomembrane system"/>
    <property type="evidence" value="ECO:0007669"/>
    <property type="project" value="UniProtKB-SubCell"/>
</dbReference>
<dbReference type="GO" id="GO:0005506">
    <property type="term" value="F:iron ion binding"/>
    <property type="evidence" value="ECO:0007669"/>
    <property type="project" value="InterPro"/>
</dbReference>
<feature type="transmembrane region" description="Helical" evidence="7">
    <location>
        <begin position="76"/>
        <end position="94"/>
    </location>
</feature>
<feature type="transmembrane region" description="Helical" evidence="7">
    <location>
        <begin position="348"/>
        <end position="366"/>
    </location>
</feature>
<evidence type="ECO:0000256" key="3">
    <source>
        <dbReference type="ARBA" id="ARBA00022989"/>
    </source>
</evidence>
<dbReference type="RefSeq" id="WP_151666279.1">
    <property type="nucleotide sequence ID" value="NZ_WBVO01000001.1"/>
</dbReference>
<keyword evidence="5" id="KW-0443">Lipid metabolism</keyword>
<evidence type="ECO:0000313" key="10">
    <source>
        <dbReference type="Proteomes" id="UP000468650"/>
    </source>
</evidence>
<evidence type="ECO:0000313" key="9">
    <source>
        <dbReference type="EMBL" id="KAB2814700.1"/>
    </source>
</evidence>
<organism evidence="9 10">
    <name type="scientific">Phaeocystidibacter luteus</name>
    <dbReference type="NCBI Taxonomy" id="911197"/>
    <lineage>
        <taxon>Bacteria</taxon>
        <taxon>Pseudomonadati</taxon>
        <taxon>Bacteroidota</taxon>
        <taxon>Flavobacteriia</taxon>
        <taxon>Flavobacteriales</taxon>
        <taxon>Phaeocystidibacteraceae</taxon>
        <taxon>Phaeocystidibacter</taxon>
    </lineage>
</organism>
<sequence length="400" mass="45380">MDINPIVLSIPVFFGLILIELIADLITGKRSYRLGDAYGNISCGIFEQTTGVLAKIFTVGIYTWVYQFRIFDIERTWIYAVVLFIAVDFLYYWAHRISHETNLLWLGHVVHHQSEDYNLSVALRQGAVQKVFTSPFYLPLALLGFAPDWFLYILAWNTLYQFWIHTEKIGKLGPLEWILNTPSHHRVHHGRNPKYIDKNHAATLIVWDRLFGTFQAEEERPTYGITKPVNSFNPIVAHLKPFSDLGKELKGLNTKESIQLLFAPPGWRPQRLGGREYAPEITEAKKYNPVLSWPITLITLLQFVVVLGFVAFFLFSVNQLSTAQVLTGIGTIILTVFALGMKANGQTPNLLLEAGMIASITTWWLLVDIPLAAYSFGILLLILSALSRLYKEPLTTKNAA</sequence>
<keyword evidence="4" id="KW-0560">Oxidoreductase</keyword>
<evidence type="ECO:0000256" key="5">
    <source>
        <dbReference type="ARBA" id="ARBA00023098"/>
    </source>
</evidence>
<keyword evidence="10" id="KW-1185">Reference proteome</keyword>
<dbReference type="Pfam" id="PF04116">
    <property type="entry name" value="FA_hydroxylase"/>
    <property type="match status" value="1"/>
</dbReference>
<evidence type="ECO:0000256" key="2">
    <source>
        <dbReference type="ARBA" id="ARBA00022692"/>
    </source>
</evidence>
<dbReference type="GO" id="GO:0008610">
    <property type="term" value="P:lipid biosynthetic process"/>
    <property type="evidence" value="ECO:0007669"/>
    <property type="project" value="InterPro"/>
</dbReference>
<feature type="transmembrane region" description="Helical" evidence="7">
    <location>
        <begin position="372"/>
        <end position="390"/>
    </location>
</feature>
<dbReference type="AlphaFoldDB" id="A0A6N6RMA2"/>
<evidence type="ECO:0000259" key="8">
    <source>
        <dbReference type="Pfam" id="PF04116"/>
    </source>
</evidence>
<evidence type="ECO:0000256" key="6">
    <source>
        <dbReference type="ARBA" id="ARBA00023136"/>
    </source>
</evidence>
<dbReference type="PANTHER" id="PTHR21624">
    <property type="entry name" value="STEROL DESATURASE-RELATED PROTEIN"/>
    <property type="match status" value="1"/>
</dbReference>
<dbReference type="InterPro" id="IPR006694">
    <property type="entry name" value="Fatty_acid_hydroxylase"/>
</dbReference>
<feature type="transmembrane region" description="Helical" evidence="7">
    <location>
        <begin position="323"/>
        <end position="341"/>
    </location>
</feature>
<evidence type="ECO:0000256" key="4">
    <source>
        <dbReference type="ARBA" id="ARBA00023002"/>
    </source>
</evidence>
<dbReference type="GO" id="GO:0050479">
    <property type="term" value="F:glyceryl-ether monooxygenase activity"/>
    <property type="evidence" value="ECO:0007669"/>
    <property type="project" value="TreeGrafter"/>
</dbReference>
<protein>
    <submittedName>
        <fullName evidence="9">Sterol desaturase family protein</fullName>
    </submittedName>
</protein>
<feature type="transmembrane region" description="Helical" evidence="7">
    <location>
        <begin position="136"/>
        <end position="155"/>
    </location>
</feature>
<proteinExistence type="predicted"/>
<comment type="caution">
    <text evidence="9">The sequence shown here is derived from an EMBL/GenBank/DDBJ whole genome shotgun (WGS) entry which is preliminary data.</text>
</comment>
<keyword evidence="3 7" id="KW-1133">Transmembrane helix</keyword>
<gene>
    <name evidence="9" type="ORF">F8C67_02855</name>
</gene>
<name>A0A6N6RMA2_9FLAO</name>
<dbReference type="EMBL" id="WBVO01000001">
    <property type="protein sequence ID" value="KAB2814700.1"/>
    <property type="molecule type" value="Genomic_DNA"/>
</dbReference>
<dbReference type="OrthoDB" id="9770329at2"/>
<feature type="domain" description="Fatty acid hydroxylase" evidence="8">
    <location>
        <begin position="81"/>
        <end position="213"/>
    </location>
</feature>
<comment type="subcellular location">
    <subcellularLocation>
        <location evidence="1">Endomembrane system</location>
        <topology evidence="1">Multi-pass membrane protein</topology>
    </subcellularLocation>
</comment>
<keyword evidence="2 7" id="KW-0812">Transmembrane</keyword>
<dbReference type="GO" id="GO:0016020">
    <property type="term" value="C:membrane"/>
    <property type="evidence" value="ECO:0007669"/>
    <property type="project" value="GOC"/>
</dbReference>
<dbReference type="PANTHER" id="PTHR21624:SF1">
    <property type="entry name" value="ALKYLGLYCEROL MONOOXYGENASE"/>
    <property type="match status" value="1"/>
</dbReference>
<keyword evidence="6 7" id="KW-0472">Membrane</keyword>
<evidence type="ECO:0000256" key="7">
    <source>
        <dbReference type="SAM" id="Phobius"/>
    </source>
</evidence>
<reference evidence="9 10" key="1">
    <citation type="submission" date="2019-09" db="EMBL/GenBank/DDBJ databases">
        <title>Genomes of family Cryomorphaceae.</title>
        <authorList>
            <person name="Bowman J.P."/>
        </authorList>
    </citation>
    <scope>NUCLEOTIDE SEQUENCE [LARGE SCALE GENOMIC DNA]</scope>
    <source>
        <strain evidence="9 10">LMG 25704</strain>
    </source>
</reference>
<feature type="transmembrane region" description="Helical" evidence="7">
    <location>
        <begin position="295"/>
        <end position="317"/>
    </location>
</feature>
<evidence type="ECO:0000256" key="1">
    <source>
        <dbReference type="ARBA" id="ARBA00004127"/>
    </source>
</evidence>